<dbReference type="AlphaFoldDB" id="A0A226EA34"/>
<keyword evidence="1" id="KW-1133">Transmembrane helix</keyword>
<dbReference type="PANTHER" id="PTHR33053">
    <property type="entry name" value="PROTEIN, PUTATIVE-RELATED"/>
    <property type="match status" value="1"/>
</dbReference>
<proteinExistence type="predicted"/>
<sequence length="314" mass="36137">MRKVIIGTRRLQQIARQETNLILADRAVNNCAENDQPPAQLVSDSEGEYNYDFNSEFYDCDTLSDRWDNYSDSEDEDYVDLEENRDVDIVSKLKDWSLEYGVNQKQFTSLLKILKQHPCFERIPSDSRTILNSSQEIVPTVVPPGEYLYFGLRREIDILDRNLDQTLELQVNIDGLPIFKSSSIQFWPILGFFVNVSIYPFVIGLYSGTKKPSHVNIFLEPFVTEFNQLRREFTAGGNPLIKIHSFICDAPAKSYIKCVKGHTGYFGCDKNNRMTFSSNKSQLRLFASFRAKTNFEHHTGTTILQDIPDLNLVD</sequence>
<evidence type="ECO:0000313" key="2">
    <source>
        <dbReference type="EMBL" id="OXA54319.1"/>
    </source>
</evidence>
<organism evidence="2 3">
    <name type="scientific">Folsomia candida</name>
    <name type="common">Springtail</name>
    <dbReference type="NCBI Taxonomy" id="158441"/>
    <lineage>
        <taxon>Eukaryota</taxon>
        <taxon>Metazoa</taxon>
        <taxon>Ecdysozoa</taxon>
        <taxon>Arthropoda</taxon>
        <taxon>Hexapoda</taxon>
        <taxon>Collembola</taxon>
        <taxon>Entomobryomorpha</taxon>
        <taxon>Isotomoidea</taxon>
        <taxon>Isotomidae</taxon>
        <taxon>Proisotominae</taxon>
        <taxon>Folsomia</taxon>
    </lineage>
</organism>
<gene>
    <name evidence="2" type="ORF">Fcan01_11451</name>
</gene>
<evidence type="ECO:0000313" key="3">
    <source>
        <dbReference type="Proteomes" id="UP000198287"/>
    </source>
</evidence>
<keyword evidence="1" id="KW-0472">Membrane</keyword>
<dbReference type="PANTHER" id="PTHR33053:SF24">
    <property type="entry name" value="TRANSPOSASE DOMAIN-CONTAINING PROTEIN"/>
    <property type="match status" value="1"/>
</dbReference>
<dbReference type="OMA" id="NEECTIN"/>
<comment type="caution">
    <text evidence="2">The sequence shown here is derived from an EMBL/GenBank/DDBJ whole genome shotgun (WGS) entry which is preliminary data.</text>
</comment>
<dbReference type="EMBL" id="LNIX01000005">
    <property type="protein sequence ID" value="OXA54319.1"/>
    <property type="molecule type" value="Genomic_DNA"/>
</dbReference>
<name>A0A226EA34_FOLCA</name>
<protein>
    <submittedName>
        <fullName evidence="2">Uncharacterized protein</fullName>
    </submittedName>
</protein>
<dbReference type="Proteomes" id="UP000198287">
    <property type="component" value="Unassembled WGS sequence"/>
</dbReference>
<accession>A0A226EA34</accession>
<keyword evidence="3" id="KW-1185">Reference proteome</keyword>
<keyword evidence="1" id="KW-0812">Transmembrane</keyword>
<reference evidence="2 3" key="1">
    <citation type="submission" date="2015-12" db="EMBL/GenBank/DDBJ databases">
        <title>The genome of Folsomia candida.</title>
        <authorList>
            <person name="Faddeeva A."/>
            <person name="Derks M.F."/>
            <person name="Anvar Y."/>
            <person name="Smit S."/>
            <person name="Van Straalen N."/>
            <person name="Roelofs D."/>
        </authorList>
    </citation>
    <scope>NUCLEOTIDE SEQUENCE [LARGE SCALE GENOMIC DNA]</scope>
    <source>
        <strain evidence="2 3">VU population</strain>
        <tissue evidence="2">Whole body</tissue>
    </source>
</reference>
<feature type="transmembrane region" description="Helical" evidence="1">
    <location>
        <begin position="186"/>
        <end position="206"/>
    </location>
</feature>
<evidence type="ECO:0000256" key="1">
    <source>
        <dbReference type="SAM" id="Phobius"/>
    </source>
</evidence>